<evidence type="ECO:0000313" key="2">
    <source>
        <dbReference type="EMBL" id="XDQ07630.1"/>
    </source>
</evidence>
<dbReference type="InterPro" id="IPR001387">
    <property type="entry name" value="Cro/C1-type_HTH"/>
</dbReference>
<organism evidence="2">
    <name type="scientific">Streptomyces sp. R08</name>
    <dbReference type="NCBI Taxonomy" id="3238624"/>
    <lineage>
        <taxon>Bacteria</taxon>
        <taxon>Bacillati</taxon>
        <taxon>Actinomycetota</taxon>
        <taxon>Actinomycetes</taxon>
        <taxon>Kitasatosporales</taxon>
        <taxon>Streptomycetaceae</taxon>
        <taxon>Streptomyces</taxon>
    </lineage>
</organism>
<proteinExistence type="predicted"/>
<dbReference type="GO" id="GO:0003677">
    <property type="term" value="F:DNA binding"/>
    <property type="evidence" value="ECO:0007669"/>
    <property type="project" value="InterPro"/>
</dbReference>
<dbReference type="RefSeq" id="WP_369192401.1">
    <property type="nucleotide sequence ID" value="NZ_CP163431.1"/>
</dbReference>
<protein>
    <submittedName>
        <fullName evidence="2">Helix-turn-helix domain-containing protein</fullName>
    </submittedName>
</protein>
<feature type="domain" description="HTH cro/C1-type" evidence="1">
    <location>
        <begin position="18"/>
        <end position="76"/>
    </location>
</feature>
<dbReference type="Pfam" id="PF19054">
    <property type="entry name" value="DUF5753"/>
    <property type="match status" value="1"/>
</dbReference>
<dbReference type="AlphaFoldDB" id="A0AB39MMN3"/>
<dbReference type="InterPro" id="IPR010982">
    <property type="entry name" value="Lambda_DNA-bd_dom_sf"/>
</dbReference>
<dbReference type="Gene3D" id="1.10.260.40">
    <property type="entry name" value="lambda repressor-like DNA-binding domains"/>
    <property type="match status" value="1"/>
</dbReference>
<dbReference type="SMART" id="SM00530">
    <property type="entry name" value="HTH_XRE"/>
    <property type="match status" value="1"/>
</dbReference>
<dbReference type="EMBL" id="CP163431">
    <property type="protein sequence ID" value="XDQ07630.1"/>
    <property type="molecule type" value="Genomic_DNA"/>
</dbReference>
<evidence type="ECO:0000259" key="1">
    <source>
        <dbReference type="PROSITE" id="PS50943"/>
    </source>
</evidence>
<sequence>MAKQIGTTAPRVDLGIQMRELRKAASLTIEDAARKVSGLTYDKLRRIELGQSTFRMVGDLRKLLKAYGVEDDVDLVQSIEDLYKTPASQDWTTQFRTVLTTTRTFAGIESVAHAVSVYNPNVIPGQLQTKEYAHAQFTEVQPIEETTTEFIISNVALRMKRREPFTRDEEPRKLWAILGESALRHPIGGPSVMRGQYDEILRMAALPNVTIQILLTEAPVKRLWSNFTILDLGGDRPTTVQVDTGLGSAMSMSDRPATVARFTRWFNSMIASAQPPEETPSFVETLKREKT</sequence>
<gene>
    <name evidence="2" type="ORF">AB5J58_48970</name>
</gene>
<dbReference type="CDD" id="cd00093">
    <property type="entry name" value="HTH_XRE"/>
    <property type="match status" value="1"/>
</dbReference>
<reference evidence="2" key="1">
    <citation type="submission" date="2024-07" db="EMBL/GenBank/DDBJ databases">
        <authorList>
            <person name="Yu S.T."/>
        </authorList>
    </citation>
    <scope>NUCLEOTIDE SEQUENCE</scope>
    <source>
        <strain evidence="2">R08</strain>
    </source>
</reference>
<dbReference type="InterPro" id="IPR043917">
    <property type="entry name" value="DUF5753"/>
</dbReference>
<dbReference type="SUPFAM" id="SSF47413">
    <property type="entry name" value="lambda repressor-like DNA-binding domains"/>
    <property type="match status" value="1"/>
</dbReference>
<accession>A0AB39MMN3</accession>
<name>A0AB39MMN3_9ACTN</name>
<dbReference type="Pfam" id="PF13560">
    <property type="entry name" value="HTH_31"/>
    <property type="match status" value="1"/>
</dbReference>
<dbReference type="PROSITE" id="PS50943">
    <property type="entry name" value="HTH_CROC1"/>
    <property type="match status" value="1"/>
</dbReference>